<dbReference type="EMBL" id="CP022315">
    <property type="protein sequence ID" value="ASK63606.1"/>
    <property type="molecule type" value="Genomic_DNA"/>
</dbReference>
<keyword evidence="2" id="KW-1185">Reference proteome</keyword>
<reference evidence="1 2" key="1">
    <citation type="submission" date="2017-07" db="EMBL/GenBank/DDBJ databases">
        <title>Virgibacillus sp. LM2416.</title>
        <authorList>
            <person name="Tak E.J."/>
            <person name="Bae J.-W."/>
        </authorList>
    </citation>
    <scope>NUCLEOTIDE SEQUENCE [LARGE SCALE GENOMIC DNA]</scope>
    <source>
        <strain evidence="1 2">LM2416</strain>
    </source>
</reference>
<gene>
    <name evidence="1" type="ORF">CFK37_16290</name>
</gene>
<dbReference type="InterPro" id="IPR025953">
    <property type="entry name" value="YlbD_coat"/>
</dbReference>
<dbReference type="AlphaFoldDB" id="A0A220U6T5"/>
<dbReference type="Pfam" id="PF14071">
    <property type="entry name" value="YlbD_coat"/>
    <property type="match status" value="1"/>
</dbReference>
<dbReference type="RefSeq" id="WP_089062865.1">
    <property type="nucleotide sequence ID" value="NZ_CP022315.1"/>
</dbReference>
<proteinExistence type="predicted"/>
<accession>A0A220U6T5</accession>
<dbReference type="Proteomes" id="UP000198312">
    <property type="component" value="Chromosome"/>
</dbReference>
<protein>
    <recommendedName>
        <fullName evidence="3">Cytosolic protein</fullName>
    </recommendedName>
</protein>
<organism evidence="1 2">
    <name type="scientific">Virgibacillus phasianinus</name>
    <dbReference type="NCBI Taxonomy" id="2017483"/>
    <lineage>
        <taxon>Bacteria</taxon>
        <taxon>Bacillati</taxon>
        <taxon>Bacillota</taxon>
        <taxon>Bacilli</taxon>
        <taxon>Bacillales</taxon>
        <taxon>Bacillaceae</taxon>
        <taxon>Virgibacillus</taxon>
    </lineage>
</organism>
<name>A0A220U6T5_9BACI</name>
<evidence type="ECO:0008006" key="3">
    <source>
        <dbReference type="Google" id="ProtNLM"/>
    </source>
</evidence>
<evidence type="ECO:0000313" key="2">
    <source>
        <dbReference type="Proteomes" id="UP000198312"/>
    </source>
</evidence>
<dbReference type="KEGG" id="vil:CFK37_16290"/>
<dbReference type="OrthoDB" id="1655540at2"/>
<sequence length="124" mass="14975">MGEKELDASILEFRGFLNDHPLLRKKVRKSGESWQPYYEKWVLLGESDPFWDKYKEEDGNNGKESNVIAKLRKWTEETDMDQIQDRMKQWDQTISIIQGMLNQFRDDKKEKVVNRGYHDNKYRD</sequence>
<evidence type="ECO:0000313" key="1">
    <source>
        <dbReference type="EMBL" id="ASK63606.1"/>
    </source>
</evidence>